<evidence type="ECO:0000313" key="2">
    <source>
        <dbReference type="Proteomes" id="UP000018439"/>
    </source>
</evidence>
<accession>F3ZRD2</accession>
<dbReference type="AlphaFoldDB" id="F3ZRD2"/>
<keyword evidence="2" id="KW-1185">Reference proteome</keyword>
<reference evidence="1 2" key="1">
    <citation type="journal article" date="2011" name="Stand. Genomic Sci.">
        <title>Non-contiguous finished genome sequence of Bacteroides coprosuis type strain (PC139).</title>
        <authorList>
            <person name="Land M."/>
            <person name="Held B."/>
            <person name="Gronow S."/>
            <person name="Abt B."/>
            <person name="Lucas S."/>
            <person name="Del Rio T.G."/>
            <person name="Nolan M."/>
            <person name="Tice H."/>
            <person name="Cheng J.F."/>
            <person name="Pitluck S."/>
            <person name="Liolios K."/>
            <person name="Pagani I."/>
            <person name="Ivanova N."/>
            <person name="Mavromatis K."/>
            <person name="Mikhailova N."/>
            <person name="Pati A."/>
            <person name="Tapia R."/>
            <person name="Han C."/>
            <person name="Goodwin L."/>
            <person name="Chen A."/>
            <person name="Palaniappan K."/>
            <person name="Hauser L."/>
            <person name="Brambilla E.M."/>
            <person name="Rohde M."/>
            <person name="Goker M."/>
            <person name="Detter J.C."/>
            <person name="Woyke T."/>
            <person name="Bristow J."/>
            <person name="Eisen J.A."/>
            <person name="Markowitz V."/>
            <person name="Hugenholtz P."/>
            <person name="Kyrpides N.C."/>
            <person name="Klenk H.P."/>
            <person name="Lapidus A."/>
        </authorList>
    </citation>
    <scope>NUCLEOTIDE SEQUENCE [LARGE SCALE GENOMIC DNA]</scope>
    <source>
        <strain evidence="1 2">DSM 18011</strain>
    </source>
</reference>
<dbReference type="EMBL" id="CM001167">
    <property type="protein sequence ID" value="EGJ71940.1"/>
    <property type="molecule type" value="Genomic_DNA"/>
</dbReference>
<dbReference type="OrthoDB" id="1240928at2"/>
<proteinExistence type="predicted"/>
<protein>
    <submittedName>
        <fullName evidence="1">Uncharacterized protein</fullName>
    </submittedName>
</protein>
<sequence>MWILEPTKDLYQKESGIDKLNFLFKQDKFYIMDNHLAAGWCWLQELNPDESYNLFHIDQHMDLWNETPKEAYQHIQSINPLSIHDFTNLEYRDATSNLPIKVFNYANYILLLNNLYPNWFKKCFFACNAYCQNKNDFNIYYNPYGYELPTHIANWIDETDRAEEEKDTNQWLINLDIDYFFADNKFQLYTDESIRVLCDNILKCMDKIKLVTIALSPECCGGWEKAIRITNIIAEKFKLNFDLEKEIYCLEEVEPL</sequence>
<dbReference type="Proteomes" id="UP000018439">
    <property type="component" value="Chromosome"/>
</dbReference>
<gene>
    <name evidence="1" type="ORF">Bcop_1749</name>
</gene>
<name>F3ZRD2_9BACE</name>
<dbReference type="HOGENOM" id="CLU_1084405_0_0_10"/>
<organism evidence="1 2">
    <name type="scientific">Bacteroides coprosuis DSM 18011</name>
    <dbReference type="NCBI Taxonomy" id="679937"/>
    <lineage>
        <taxon>Bacteria</taxon>
        <taxon>Pseudomonadati</taxon>
        <taxon>Bacteroidota</taxon>
        <taxon>Bacteroidia</taxon>
        <taxon>Bacteroidales</taxon>
        <taxon>Bacteroidaceae</taxon>
        <taxon>Bacteroides</taxon>
    </lineage>
</organism>
<dbReference type="eggNOG" id="ENOG5032R5P">
    <property type="taxonomic scope" value="Bacteria"/>
</dbReference>
<evidence type="ECO:0000313" key="1">
    <source>
        <dbReference type="EMBL" id="EGJ71940.1"/>
    </source>
</evidence>